<proteinExistence type="predicted"/>
<dbReference type="EMBL" id="JABSTQ010009101">
    <property type="protein sequence ID" value="KAG0432960.1"/>
    <property type="molecule type" value="Genomic_DNA"/>
</dbReference>
<accession>A0AC60QHU0</accession>
<name>A0AC60QHU0_IXOPE</name>
<dbReference type="Proteomes" id="UP000805193">
    <property type="component" value="Unassembled WGS sequence"/>
</dbReference>
<organism evidence="1 2">
    <name type="scientific">Ixodes persulcatus</name>
    <name type="common">Taiga tick</name>
    <dbReference type="NCBI Taxonomy" id="34615"/>
    <lineage>
        <taxon>Eukaryota</taxon>
        <taxon>Metazoa</taxon>
        <taxon>Ecdysozoa</taxon>
        <taxon>Arthropoda</taxon>
        <taxon>Chelicerata</taxon>
        <taxon>Arachnida</taxon>
        <taxon>Acari</taxon>
        <taxon>Parasitiformes</taxon>
        <taxon>Ixodida</taxon>
        <taxon>Ixodoidea</taxon>
        <taxon>Ixodidae</taxon>
        <taxon>Ixodinae</taxon>
        <taxon>Ixodes</taxon>
    </lineage>
</organism>
<evidence type="ECO:0000313" key="1">
    <source>
        <dbReference type="EMBL" id="KAG0432960.1"/>
    </source>
</evidence>
<keyword evidence="2" id="KW-1185">Reference proteome</keyword>
<protein>
    <submittedName>
        <fullName evidence="1">Uncharacterized protein</fullName>
    </submittedName>
</protein>
<gene>
    <name evidence="1" type="ORF">HPB47_020367</name>
</gene>
<comment type="caution">
    <text evidence="1">The sequence shown here is derived from an EMBL/GenBank/DDBJ whole genome shotgun (WGS) entry which is preliminary data.</text>
</comment>
<reference evidence="1 2" key="1">
    <citation type="journal article" date="2020" name="Cell">
        <title>Large-Scale Comparative Analyses of Tick Genomes Elucidate Their Genetic Diversity and Vector Capacities.</title>
        <authorList>
            <consortium name="Tick Genome and Microbiome Consortium (TIGMIC)"/>
            <person name="Jia N."/>
            <person name="Wang J."/>
            <person name="Shi W."/>
            <person name="Du L."/>
            <person name="Sun Y."/>
            <person name="Zhan W."/>
            <person name="Jiang J.F."/>
            <person name="Wang Q."/>
            <person name="Zhang B."/>
            <person name="Ji P."/>
            <person name="Bell-Sakyi L."/>
            <person name="Cui X.M."/>
            <person name="Yuan T.T."/>
            <person name="Jiang B.G."/>
            <person name="Yang W.F."/>
            <person name="Lam T.T."/>
            <person name="Chang Q.C."/>
            <person name="Ding S.J."/>
            <person name="Wang X.J."/>
            <person name="Zhu J.G."/>
            <person name="Ruan X.D."/>
            <person name="Zhao L."/>
            <person name="Wei J.T."/>
            <person name="Ye R.Z."/>
            <person name="Que T.C."/>
            <person name="Du C.H."/>
            <person name="Zhou Y.H."/>
            <person name="Cheng J.X."/>
            <person name="Dai P.F."/>
            <person name="Guo W.B."/>
            <person name="Han X.H."/>
            <person name="Huang E.J."/>
            <person name="Li L.F."/>
            <person name="Wei W."/>
            <person name="Gao Y.C."/>
            <person name="Liu J.Z."/>
            <person name="Shao H.Z."/>
            <person name="Wang X."/>
            <person name="Wang C.C."/>
            <person name="Yang T.C."/>
            <person name="Huo Q.B."/>
            <person name="Li W."/>
            <person name="Chen H.Y."/>
            <person name="Chen S.E."/>
            <person name="Zhou L.G."/>
            <person name="Ni X.B."/>
            <person name="Tian J.H."/>
            <person name="Sheng Y."/>
            <person name="Liu T."/>
            <person name="Pan Y.S."/>
            <person name="Xia L.Y."/>
            <person name="Li J."/>
            <person name="Zhao F."/>
            <person name="Cao W.C."/>
        </authorList>
    </citation>
    <scope>NUCLEOTIDE SEQUENCE [LARGE SCALE GENOMIC DNA]</scope>
    <source>
        <strain evidence="1">Iper-2018</strain>
    </source>
</reference>
<evidence type="ECO:0000313" key="2">
    <source>
        <dbReference type="Proteomes" id="UP000805193"/>
    </source>
</evidence>
<sequence length="215" mass="23973">MEGYPLAYGHDDVSTRSLEGVCPAGPEAAWNSDFCGEAKRNVTLWRPFTSQASEVTAWRGTGGAGRLLTAASVRLTPSANSAFRPVRVRRLQCTFCGVPFLNNGQLAGHIRIHTGDRPYKCGACSRAFARNEELTRHRRIHSGDKPHACDVCKKRFGRKDHLNKHRNTHLKDSEKKVYLCRQPGCGHKYTRTDALTRHQWTAHCIRKASHAVGLG</sequence>